<dbReference type="InterPro" id="IPR011049">
    <property type="entry name" value="Serralysin-like_metalloprot_C"/>
</dbReference>
<accession>A0ABT8BHZ2</accession>
<keyword evidence="1" id="KW-0645">Protease</keyword>
<keyword evidence="4" id="KW-0862">Zinc</keyword>
<evidence type="ECO:0000256" key="3">
    <source>
        <dbReference type="ARBA" id="ARBA00022801"/>
    </source>
</evidence>
<reference evidence="8" key="1">
    <citation type="journal article" date="2019" name="Int. J. Syst. Evol. Microbiol.">
        <title>The Global Catalogue of Microorganisms (GCM) 10K type strain sequencing project: providing services to taxonomists for standard genome sequencing and annotation.</title>
        <authorList>
            <consortium name="The Broad Institute Genomics Platform"/>
            <consortium name="The Broad Institute Genome Sequencing Center for Infectious Disease"/>
            <person name="Wu L."/>
            <person name="Ma J."/>
        </authorList>
    </citation>
    <scope>NUCLEOTIDE SEQUENCE [LARGE SCALE GENOMIC DNA]</scope>
    <source>
        <strain evidence="8">CECT 7069</strain>
    </source>
</reference>
<dbReference type="PANTHER" id="PTHR10201:SF323">
    <property type="entry name" value="MATRIX METALLOPROTEINASE-21"/>
    <property type="match status" value="1"/>
</dbReference>
<dbReference type="InterPro" id="IPR021190">
    <property type="entry name" value="Pept_M10A"/>
</dbReference>
<proteinExistence type="predicted"/>
<gene>
    <name evidence="7" type="ORF">QWZ12_14250</name>
</gene>
<dbReference type="PRINTS" id="PR00138">
    <property type="entry name" value="MATRIXIN"/>
</dbReference>
<dbReference type="EMBL" id="JAUFPX010000012">
    <property type="protein sequence ID" value="MDN3591762.1"/>
    <property type="molecule type" value="Genomic_DNA"/>
</dbReference>
<evidence type="ECO:0000256" key="2">
    <source>
        <dbReference type="ARBA" id="ARBA00022723"/>
    </source>
</evidence>
<evidence type="ECO:0000256" key="5">
    <source>
        <dbReference type="ARBA" id="ARBA00023049"/>
    </source>
</evidence>
<evidence type="ECO:0000313" key="7">
    <source>
        <dbReference type="EMBL" id="MDN3591762.1"/>
    </source>
</evidence>
<name>A0ABT8BHZ2_9HYPH</name>
<evidence type="ECO:0000256" key="4">
    <source>
        <dbReference type="ARBA" id="ARBA00022833"/>
    </source>
</evidence>
<dbReference type="SUPFAM" id="SSF55486">
    <property type="entry name" value="Metalloproteases ('zincins'), catalytic domain"/>
    <property type="match status" value="1"/>
</dbReference>
<dbReference type="InterPro" id="IPR006026">
    <property type="entry name" value="Peptidase_Metallo"/>
</dbReference>
<dbReference type="Proteomes" id="UP001224644">
    <property type="component" value="Unassembled WGS sequence"/>
</dbReference>
<evidence type="ECO:0000259" key="6">
    <source>
        <dbReference type="SMART" id="SM00235"/>
    </source>
</evidence>
<keyword evidence="5 7" id="KW-0482">Metalloprotease</keyword>
<dbReference type="PANTHER" id="PTHR10201">
    <property type="entry name" value="MATRIX METALLOPROTEINASE"/>
    <property type="match status" value="1"/>
</dbReference>
<comment type="caution">
    <text evidence="7">The sequence shown here is derived from an EMBL/GenBank/DDBJ whole genome shotgun (WGS) entry which is preliminary data.</text>
</comment>
<evidence type="ECO:0000256" key="1">
    <source>
        <dbReference type="ARBA" id="ARBA00022670"/>
    </source>
</evidence>
<protein>
    <submittedName>
        <fullName evidence="7">Matrixin family metalloprotease</fullName>
        <ecNumber evidence="7">3.4.24.-</ecNumber>
    </submittedName>
</protein>
<evidence type="ECO:0000313" key="8">
    <source>
        <dbReference type="Proteomes" id="UP001224644"/>
    </source>
</evidence>
<keyword evidence="3 7" id="KW-0378">Hydrolase</keyword>
<dbReference type="Pfam" id="PF00413">
    <property type="entry name" value="Peptidase_M10"/>
    <property type="match status" value="1"/>
</dbReference>
<keyword evidence="8" id="KW-1185">Reference proteome</keyword>
<dbReference type="Gene3D" id="3.40.390.10">
    <property type="entry name" value="Collagenase (Catalytic Domain)"/>
    <property type="match status" value="1"/>
</dbReference>
<dbReference type="EC" id="3.4.24.-" evidence="7"/>
<organism evidence="7 8">
    <name type="scientific">Methylobacterium adhaesivum</name>
    <dbReference type="NCBI Taxonomy" id="333297"/>
    <lineage>
        <taxon>Bacteria</taxon>
        <taxon>Pseudomonadati</taxon>
        <taxon>Pseudomonadota</taxon>
        <taxon>Alphaproteobacteria</taxon>
        <taxon>Hyphomicrobiales</taxon>
        <taxon>Methylobacteriaceae</taxon>
        <taxon>Methylobacterium</taxon>
    </lineage>
</organism>
<feature type="domain" description="Peptidase metallopeptidase" evidence="6">
    <location>
        <begin position="7"/>
        <end position="168"/>
    </location>
</feature>
<dbReference type="SUPFAM" id="SSF51120">
    <property type="entry name" value="beta-Roll"/>
    <property type="match status" value="1"/>
</dbReference>
<dbReference type="PRINTS" id="PR00313">
    <property type="entry name" value="CABNDNGRPT"/>
</dbReference>
<sequence>MANYVLEGPKFGSPTLGTAGGTVTWAVDTTVPASFVATLARAFADWSTYANIQFTQVASVTSATIDIGFAAIDGLSNVLGDATYSYRGSQMLSAAIRFDSGEGWYASGNGIVSQGNASFFTVAVHEIGHAIGLDHYDGAASIMNTYLNRTVTDLQASDIEGIRALYGAANRVFDGTAPLTLTAADPVTLTMSPGTFVSAAQANGGVTLTFAGVQALTVTGATLSTNGLSNVSFADGEVLIGGDGQSLTGVKANSLILGGAGSSRITDVVDPAQAPGTHIIFGGLGYADANDGGDTVTFGGKGSWGVFGNAGSDSLQQGSAAFDSQSYVSVFGGRDDDTIRLADTRNLDAKMAIYGGEGSDAIRVFNTGSDAATAIFGGQGAADPTDTADTIAFAGGGRVTIYGNGGDDGITVGTGTDLDATTVAAVYGGAGTDTLVYDAGQTRTVASLFGGEGGDAIRVHNTGTTVIYGDTSASDPAGGNDSIAFSGSGTVTIYATGGDDSVAVAVEGGASAIAVYGGAGNDSISIAAATPGTLAQASVTLATGAGSDTVTLRMDAPAVAVTITDFILGQDHLALTGTGASGSLALATGTPTTLQAALDLAATAASANGTHSNGTGAVVFAGDAYIVHNAAADMGFTAAADGVIRIVGVTDLSGLGGATGLEV</sequence>
<dbReference type="Gene3D" id="2.160.20.160">
    <property type="match status" value="1"/>
</dbReference>
<keyword evidence="2" id="KW-0479">Metal-binding</keyword>
<dbReference type="RefSeq" id="WP_238227166.1">
    <property type="nucleotide sequence ID" value="NZ_BPQD01000025.1"/>
</dbReference>
<dbReference type="InterPro" id="IPR001818">
    <property type="entry name" value="Pept_M10_metallopeptidase"/>
</dbReference>
<dbReference type="InterPro" id="IPR024079">
    <property type="entry name" value="MetalloPept_cat_dom_sf"/>
</dbReference>
<dbReference type="GO" id="GO:0008237">
    <property type="term" value="F:metallopeptidase activity"/>
    <property type="evidence" value="ECO:0007669"/>
    <property type="project" value="UniProtKB-KW"/>
</dbReference>
<dbReference type="SMART" id="SM00235">
    <property type="entry name" value="ZnMc"/>
    <property type="match status" value="1"/>
</dbReference>